<sequence length="159" mass="18064">MLSNNGSVNQTSLFALARPSADVPHSFVKPLIPFRHLFIQFMDSFPCSRRRPSRPLGQGCHRHRSIRRRPRWKARATKIDRCVLAYFIDGYIWTVIGTENRTVIEIESESESKLRARSGLESKTKSGSELRATTGSKSKAEPGSELRARPRPKSKVELE</sequence>
<dbReference type="AlphaFoldDB" id="A0A4C1XW91"/>
<protein>
    <submittedName>
        <fullName evidence="2">Uncharacterized protein</fullName>
    </submittedName>
</protein>
<evidence type="ECO:0000313" key="3">
    <source>
        <dbReference type="Proteomes" id="UP000299102"/>
    </source>
</evidence>
<keyword evidence="3" id="KW-1185">Reference proteome</keyword>
<evidence type="ECO:0000313" key="2">
    <source>
        <dbReference type="EMBL" id="GBP67786.1"/>
    </source>
</evidence>
<name>A0A4C1XW91_EUMVA</name>
<organism evidence="2 3">
    <name type="scientific">Eumeta variegata</name>
    <name type="common">Bagworm moth</name>
    <name type="synonym">Eumeta japonica</name>
    <dbReference type="NCBI Taxonomy" id="151549"/>
    <lineage>
        <taxon>Eukaryota</taxon>
        <taxon>Metazoa</taxon>
        <taxon>Ecdysozoa</taxon>
        <taxon>Arthropoda</taxon>
        <taxon>Hexapoda</taxon>
        <taxon>Insecta</taxon>
        <taxon>Pterygota</taxon>
        <taxon>Neoptera</taxon>
        <taxon>Endopterygota</taxon>
        <taxon>Lepidoptera</taxon>
        <taxon>Glossata</taxon>
        <taxon>Ditrysia</taxon>
        <taxon>Tineoidea</taxon>
        <taxon>Psychidae</taxon>
        <taxon>Oiketicinae</taxon>
        <taxon>Eumeta</taxon>
    </lineage>
</organism>
<accession>A0A4C1XW91</accession>
<dbReference type="Proteomes" id="UP000299102">
    <property type="component" value="Unassembled WGS sequence"/>
</dbReference>
<feature type="compositionally biased region" description="Basic and acidic residues" evidence="1">
    <location>
        <begin position="110"/>
        <end position="128"/>
    </location>
</feature>
<feature type="region of interest" description="Disordered" evidence="1">
    <location>
        <begin position="108"/>
        <end position="159"/>
    </location>
</feature>
<dbReference type="EMBL" id="BGZK01000991">
    <property type="protein sequence ID" value="GBP67786.1"/>
    <property type="molecule type" value="Genomic_DNA"/>
</dbReference>
<reference evidence="2 3" key="1">
    <citation type="journal article" date="2019" name="Commun. Biol.">
        <title>The bagworm genome reveals a unique fibroin gene that provides high tensile strength.</title>
        <authorList>
            <person name="Kono N."/>
            <person name="Nakamura H."/>
            <person name="Ohtoshi R."/>
            <person name="Tomita M."/>
            <person name="Numata K."/>
            <person name="Arakawa K."/>
        </authorList>
    </citation>
    <scope>NUCLEOTIDE SEQUENCE [LARGE SCALE GENOMIC DNA]</scope>
</reference>
<gene>
    <name evidence="2" type="ORF">EVAR_22188_1</name>
</gene>
<evidence type="ECO:0000256" key="1">
    <source>
        <dbReference type="SAM" id="MobiDB-lite"/>
    </source>
</evidence>
<proteinExistence type="predicted"/>
<feature type="compositionally biased region" description="Basic and acidic residues" evidence="1">
    <location>
        <begin position="138"/>
        <end position="159"/>
    </location>
</feature>
<comment type="caution">
    <text evidence="2">The sequence shown here is derived from an EMBL/GenBank/DDBJ whole genome shotgun (WGS) entry which is preliminary data.</text>
</comment>